<evidence type="ECO:0000313" key="1">
    <source>
        <dbReference type="EMBL" id="GEP10574.1"/>
    </source>
</evidence>
<evidence type="ECO:0008006" key="3">
    <source>
        <dbReference type="Google" id="ProtNLM"/>
    </source>
</evidence>
<protein>
    <recommendedName>
        <fullName evidence="3">SnoaL-like domain-containing protein</fullName>
    </recommendedName>
</protein>
<dbReference type="Gene3D" id="3.10.450.50">
    <property type="match status" value="1"/>
</dbReference>
<dbReference type="SUPFAM" id="SSF54427">
    <property type="entry name" value="NTF2-like"/>
    <property type="match status" value="1"/>
</dbReference>
<reference evidence="1 2" key="1">
    <citation type="submission" date="2019-07" db="EMBL/GenBank/DDBJ databases">
        <title>Whole genome shotgun sequence of Methylobacterium gnaphalii NBRC 107716.</title>
        <authorList>
            <person name="Hosoyama A."/>
            <person name="Uohara A."/>
            <person name="Ohji S."/>
            <person name="Ichikawa N."/>
        </authorList>
    </citation>
    <scope>NUCLEOTIDE SEQUENCE [LARGE SCALE GENOMIC DNA]</scope>
    <source>
        <strain evidence="1 2">NBRC 107716</strain>
    </source>
</reference>
<gene>
    <name evidence="1" type="ORF">MGN01_24190</name>
</gene>
<dbReference type="Proteomes" id="UP000321750">
    <property type="component" value="Unassembled WGS sequence"/>
</dbReference>
<dbReference type="AlphaFoldDB" id="A0A512JKV5"/>
<dbReference type="EMBL" id="BJZV01000012">
    <property type="protein sequence ID" value="GEP10574.1"/>
    <property type="molecule type" value="Genomic_DNA"/>
</dbReference>
<accession>A0A512JKV5</accession>
<proteinExistence type="predicted"/>
<keyword evidence="2" id="KW-1185">Reference proteome</keyword>
<dbReference type="InterPro" id="IPR032710">
    <property type="entry name" value="NTF2-like_dom_sf"/>
</dbReference>
<organism evidence="1 2">
    <name type="scientific">Methylobacterium gnaphalii</name>
    <dbReference type="NCBI Taxonomy" id="1010610"/>
    <lineage>
        <taxon>Bacteria</taxon>
        <taxon>Pseudomonadati</taxon>
        <taxon>Pseudomonadota</taxon>
        <taxon>Alphaproteobacteria</taxon>
        <taxon>Hyphomicrobiales</taxon>
        <taxon>Methylobacteriaceae</taxon>
        <taxon>Methylobacterium</taxon>
    </lineage>
</organism>
<evidence type="ECO:0000313" key="2">
    <source>
        <dbReference type="Proteomes" id="UP000321750"/>
    </source>
</evidence>
<comment type="caution">
    <text evidence="1">The sequence shown here is derived from an EMBL/GenBank/DDBJ whole genome shotgun (WGS) entry which is preliminary data.</text>
</comment>
<name>A0A512JKV5_9HYPH</name>
<sequence length="166" mass="19076">MPISAPNRHTRASSQQPLRRVTVANRMVSRSSATKVSEVHMSDQEIRAALDHHWAASDVNDFEEEHKIYRDDAVLDYPQSGERIRGRRNIQSSRAAQPNQKRFAIRRITGAGDLWVTEYVLTYDGRPSYTVSIMEFLDAQVVRETQYFGDPFKPGASRARWVEQIN</sequence>